<dbReference type="SUPFAM" id="SSF54001">
    <property type="entry name" value="Cysteine proteinases"/>
    <property type="match status" value="1"/>
</dbReference>
<evidence type="ECO:0000256" key="3">
    <source>
        <dbReference type="ARBA" id="ARBA00022801"/>
    </source>
</evidence>
<protein>
    <submittedName>
        <fullName evidence="8">Tail tape measure protein</fullName>
    </submittedName>
</protein>
<feature type="coiled-coil region" evidence="5">
    <location>
        <begin position="146"/>
        <end position="225"/>
    </location>
</feature>
<gene>
    <name evidence="8" type="ORF">G200044</name>
</gene>
<dbReference type="PANTHER" id="PTHR47053">
    <property type="entry name" value="MUREIN DD-ENDOPEPTIDASE MEPH-RELATED"/>
    <property type="match status" value="1"/>
</dbReference>
<feature type="domain" description="NlpC/P60" evidence="7">
    <location>
        <begin position="1096"/>
        <end position="1220"/>
    </location>
</feature>
<accession>A0AAU7PG56</accession>
<reference evidence="8" key="1">
    <citation type="submission" date="2024-05" db="EMBL/GenBank/DDBJ databases">
        <authorList>
            <person name="Guo T.T."/>
            <person name="Zhang Y."/>
            <person name="Kong J."/>
        </authorList>
    </citation>
    <scope>NUCLEOTIDE SEQUENCE</scope>
</reference>
<evidence type="ECO:0000256" key="2">
    <source>
        <dbReference type="ARBA" id="ARBA00022670"/>
    </source>
</evidence>
<dbReference type="PROSITE" id="PS51935">
    <property type="entry name" value="NLPC_P60"/>
    <property type="match status" value="1"/>
</dbReference>
<organism evidence="8">
    <name type="scientific">Lactobacillus phage G2-Guo</name>
    <dbReference type="NCBI Taxonomy" id="3155564"/>
    <lineage>
        <taxon>Viruses</taxon>
    </lineage>
</organism>
<evidence type="ECO:0000256" key="6">
    <source>
        <dbReference type="SAM" id="MobiDB-lite"/>
    </source>
</evidence>
<dbReference type="EMBL" id="PP779550">
    <property type="protein sequence ID" value="XBS49018.1"/>
    <property type="molecule type" value="Genomic_DNA"/>
</dbReference>
<dbReference type="SUPFAM" id="SSF57997">
    <property type="entry name" value="Tropomyosin"/>
    <property type="match status" value="1"/>
</dbReference>
<keyword evidence="3" id="KW-0378">Hydrolase</keyword>
<keyword evidence="2" id="KW-0645">Protease</keyword>
<dbReference type="Pfam" id="PF00877">
    <property type="entry name" value="NLPC_P60"/>
    <property type="match status" value="1"/>
</dbReference>
<dbReference type="PANTHER" id="PTHR47053:SF1">
    <property type="entry name" value="MUREIN DD-ENDOPEPTIDASE MEPH-RELATED"/>
    <property type="match status" value="1"/>
</dbReference>
<dbReference type="Gene3D" id="3.90.1720.10">
    <property type="entry name" value="endopeptidase domain like (from Nostoc punctiforme)"/>
    <property type="match status" value="1"/>
</dbReference>
<name>A0AAU7PG56_9VIRU</name>
<evidence type="ECO:0000256" key="5">
    <source>
        <dbReference type="SAM" id="Coils"/>
    </source>
</evidence>
<evidence type="ECO:0000259" key="7">
    <source>
        <dbReference type="PROSITE" id="PS51935"/>
    </source>
</evidence>
<sequence length="1501" mass="161099">MGAIKSIMATEVKIGTEGSTKSLNQLENAIKATTYAWKSQAASAKNAGQLLKSAEARYDGITKSISQTQAKIKILEERQKECDRTTESGANAYAKYESKLIKARQSLEKLTNQQQQAAKALEYQKSGLGKLQQAYSSSKALSESYVARLEAEGKKYEAAKERAKQYAFAVKNLDAQLQIQRNELDKIADTSGKTSQAYRSQQIRINETATKLAQANNRMKELNKSIQRSNPSVFDHFKQKLSSVNKEASETHRTLKDVFMGSFLGNALSNGLSNLSGKISNIYSEGMSLNAAAGSINAKFKAMGMSNKVIARLNSQIGMLKRNTAMSGTQIAQLQTQMTNWSAIGSKGAQKIVTTLGAIGDSSRLSGDQIAQMGSSLMRVGASGKVSLSSLNRLAKSAPSFYTTLAKGAGMSVDKMKELLASGKVTQKQFQTWLADASKYSDTAFQGWGKTQTGALKSMHDAWHTLEQTMTAPLFNAKSSGLQDIKTLLSSKELTNGAKAIGDAIQHGISFLVKHKKDISGIVKDIFSIGIEVGKDVWKTFSAIFESVAKSFGLINSHGKKSGSALHDFKTVLDKVASNKKAIQEIANALIVIAGIKTLGKVGGGLMTVVGAVNKIRDKTSLANAGTDKENFLTGSMQSIRSARRTGGLSTAGKLMTGAAAAGVAADSLSTLYTAFKNDKKGSTKQFQDVGSGIGSAIGGGLGLYFGGPLGAAVGSQLGKALGGVAGKGAKSFQKGWKKNKPPKKFWSLENFGYSTHNFFKGIKSGLNSFNKWWDKKWKSIKKGFSNTWKAIREAPGKAWKKINKSWNSFWSSFNKSFKGSWNKIKKFFGGLWDDIIKMPSKAWKKISKGFESFSKDFKKTWRSLGKGIQDIWDTAWGKIKKLAHDGVAGIVKVINTGISGIDTVIAAFGGSKTAIKKIKFATGTGAFSGPRRAITKPTLAMLNDGNDSPETGNKELIWRPATGQAGIVQGRNSTAMLMPGDEVLNASETKSLMAFAGIEHFAKGTGVLSGIASWASGIGSWIGQKASALMKWFKKVTVIIANPAKALADVFKTSTKGLKGVMVDLGQGMMKSAKNAATSWWSTLWSMASDKLGGSGSSSALLNAAEKYGAGKPYVWGATGPESFDCSGLVMYALKQAFGINYPHYSGSQYAASTHISKSQAKPGDLVFWGSGGSEHVGVYAGGNNYYSAQSPSQGIGMNTLSSVVGKGSPLFARVPGLKDDTSSEKKSSKGSSKLQSMIKDQVGSGFWKFMSKLGSLFGGGDSGSGGMFSPSMIRDAAKQMHVSVSDRFVQKLQTVIQNESGGRNIVQQIHDVNSGGNEARGILQYTPTTFAAYAVAGHNNIMNPYDQLLAFFNNSDWKNSIGWTTIWDTRKLDWLHSGPQGHRRYANGGLVATEQLAHVAEGNKPEMIIPLDIAKRSRANQLLTQVQDKFAAEAPQTTTSGQTTDSKELLTRMDKMLALLGMLLKGQGDMEVTLDGQKLGKVLKKQQTIEDMRTALLYG</sequence>
<evidence type="ECO:0000256" key="4">
    <source>
        <dbReference type="ARBA" id="ARBA00022807"/>
    </source>
</evidence>
<dbReference type="GO" id="GO:0006508">
    <property type="term" value="P:proteolysis"/>
    <property type="evidence" value="ECO:0007669"/>
    <property type="project" value="UniProtKB-KW"/>
</dbReference>
<dbReference type="InterPro" id="IPR038765">
    <property type="entry name" value="Papain-like_cys_pep_sf"/>
</dbReference>
<comment type="similarity">
    <text evidence="1">Belongs to the peptidase C40 family.</text>
</comment>
<feature type="compositionally biased region" description="Basic and acidic residues" evidence="6">
    <location>
        <begin position="1218"/>
        <end position="1229"/>
    </location>
</feature>
<keyword evidence="5" id="KW-0175">Coiled coil</keyword>
<dbReference type="Gene3D" id="1.20.120.20">
    <property type="entry name" value="Apolipoprotein"/>
    <property type="match status" value="1"/>
</dbReference>
<dbReference type="InterPro" id="IPR051202">
    <property type="entry name" value="Peptidase_C40"/>
</dbReference>
<dbReference type="NCBIfam" id="TIGR02675">
    <property type="entry name" value="tape_meas_nterm"/>
    <property type="match status" value="1"/>
</dbReference>
<dbReference type="CDD" id="cd13402">
    <property type="entry name" value="LT_TF-like"/>
    <property type="match status" value="1"/>
</dbReference>
<dbReference type="Pfam" id="PF20155">
    <property type="entry name" value="TMP_3"/>
    <property type="match status" value="1"/>
</dbReference>
<evidence type="ECO:0000256" key="1">
    <source>
        <dbReference type="ARBA" id="ARBA00007074"/>
    </source>
</evidence>
<feature type="region of interest" description="Disordered" evidence="6">
    <location>
        <begin position="1216"/>
        <end position="1237"/>
    </location>
</feature>
<dbReference type="GO" id="GO:0008234">
    <property type="term" value="F:cysteine-type peptidase activity"/>
    <property type="evidence" value="ECO:0007669"/>
    <property type="project" value="UniProtKB-KW"/>
</dbReference>
<dbReference type="InterPro" id="IPR013491">
    <property type="entry name" value="Tape_meas_N"/>
</dbReference>
<proteinExistence type="inferred from homology"/>
<feature type="coiled-coil region" evidence="5">
    <location>
        <begin position="58"/>
        <end position="120"/>
    </location>
</feature>
<evidence type="ECO:0000313" key="8">
    <source>
        <dbReference type="EMBL" id="XBS49018.1"/>
    </source>
</evidence>
<dbReference type="InterPro" id="IPR000064">
    <property type="entry name" value="NLP_P60_dom"/>
</dbReference>
<keyword evidence="4" id="KW-0788">Thiol protease</keyword>